<dbReference type="InterPro" id="IPR052026">
    <property type="entry name" value="ExeA_AAA_ATPase_DNA-bind"/>
</dbReference>
<dbReference type="SUPFAM" id="SSF52540">
    <property type="entry name" value="P-loop containing nucleoside triphosphate hydrolases"/>
    <property type="match status" value="1"/>
</dbReference>
<evidence type="ECO:0000313" key="2">
    <source>
        <dbReference type="EMBL" id="QCI65662.1"/>
    </source>
</evidence>
<dbReference type="GO" id="GO:0005524">
    <property type="term" value="F:ATP binding"/>
    <property type="evidence" value="ECO:0007669"/>
    <property type="project" value="UniProtKB-KW"/>
</dbReference>
<accession>A0A4D7BC92</accession>
<evidence type="ECO:0000259" key="1">
    <source>
        <dbReference type="Pfam" id="PF13401"/>
    </source>
</evidence>
<evidence type="ECO:0000313" key="3">
    <source>
        <dbReference type="Proteomes" id="UP000298781"/>
    </source>
</evidence>
<reference evidence="2 3" key="1">
    <citation type="submission" date="2019-04" db="EMBL/GenBank/DDBJ databases">
        <title>Phreatobacter aquaticus sp. nov.</title>
        <authorList>
            <person name="Choi A."/>
        </authorList>
    </citation>
    <scope>NUCLEOTIDE SEQUENCE [LARGE SCALE GENOMIC DNA]</scope>
    <source>
        <strain evidence="2 3">KCTC 52518</strain>
    </source>
</reference>
<dbReference type="EMBL" id="CP039690">
    <property type="protein sequence ID" value="QCI65662.1"/>
    <property type="molecule type" value="Genomic_DNA"/>
</dbReference>
<protein>
    <submittedName>
        <fullName evidence="2">ATP-binding protein</fullName>
    </submittedName>
</protein>
<dbReference type="RefSeq" id="WP_136961108.1">
    <property type="nucleotide sequence ID" value="NZ_CP039690.1"/>
</dbReference>
<dbReference type="PANTHER" id="PTHR35894">
    <property type="entry name" value="GENERAL SECRETION PATHWAY PROTEIN A-RELATED"/>
    <property type="match status" value="1"/>
</dbReference>
<dbReference type="Gene3D" id="3.40.50.300">
    <property type="entry name" value="P-loop containing nucleotide triphosphate hydrolases"/>
    <property type="match status" value="1"/>
</dbReference>
<dbReference type="GO" id="GO:0016887">
    <property type="term" value="F:ATP hydrolysis activity"/>
    <property type="evidence" value="ECO:0007669"/>
    <property type="project" value="InterPro"/>
</dbReference>
<gene>
    <name evidence="2" type="ORF">E8M01_16470</name>
</gene>
<keyword evidence="2" id="KW-0067">ATP-binding</keyword>
<name>A0A4D7BC92_9HYPH</name>
<dbReference type="InterPro" id="IPR049945">
    <property type="entry name" value="AAA_22"/>
</dbReference>
<dbReference type="Proteomes" id="UP000298781">
    <property type="component" value="Chromosome"/>
</dbReference>
<keyword evidence="2" id="KW-0547">Nucleotide-binding</keyword>
<dbReference type="AlphaFoldDB" id="A0A4D7BC92"/>
<dbReference type="InterPro" id="IPR027417">
    <property type="entry name" value="P-loop_NTPase"/>
</dbReference>
<sequence length="256" mass="28468">MRNSFVETANVNRFSTALTALERRGAQEACLMVVDGLPGLGKTTALHRWAAQTGAIYVRAKKEWTPSWFLNDLLAQFRITPGHSYQRRYSQALEAMLQQQSSLTLQKRTFAVVIDEADHISRSGRIMESIRDFSDMGDIVFVLVGMGKIRDNLTAFPQVASRIAQYVRFEHATKSDVRAFYDRICEVPVADDVVDFTHSVTAGFNREIKEALATVERFGRRNGAAEGKPVQLGHLSGQVLVNDRRTGAPIVVPGGL</sequence>
<dbReference type="Pfam" id="PF13401">
    <property type="entry name" value="AAA_22"/>
    <property type="match status" value="1"/>
</dbReference>
<dbReference type="PANTHER" id="PTHR35894:SF5">
    <property type="entry name" value="MU-LIKE PROPHAGE FLUMU DNA TRANSPOSITION PROTEIN B"/>
    <property type="match status" value="1"/>
</dbReference>
<dbReference type="OrthoDB" id="9797061at2"/>
<keyword evidence="3" id="KW-1185">Reference proteome</keyword>
<organism evidence="2 3">
    <name type="scientific">Phreatobacter stygius</name>
    <dbReference type="NCBI Taxonomy" id="1940610"/>
    <lineage>
        <taxon>Bacteria</taxon>
        <taxon>Pseudomonadati</taxon>
        <taxon>Pseudomonadota</taxon>
        <taxon>Alphaproteobacteria</taxon>
        <taxon>Hyphomicrobiales</taxon>
        <taxon>Phreatobacteraceae</taxon>
        <taxon>Phreatobacter</taxon>
    </lineage>
</organism>
<feature type="domain" description="ORC1/DEAH AAA+ ATPase" evidence="1">
    <location>
        <begin position="30"/>
        <end position="152"/>
    </location>
</feature>
<dbReference type="KEGG" id="pstg:E8M01_16470"/>
<proteinExistence type="predicted"/>